<protein>
    <submittedName>
        <fullName evidence="2">Uncharacterized protein</fullName>
    </submittedName>
</protein>
<name>A0AAV7CXZ8_ENGPU</name>
<evidence type="ECO:0000313" key="2">
    <source>
        <dbReference type="EMBL" id="KAG8590029.1"/>
    </source>
</evidence>
<keyword evidence="3" id="KW-1185">Reference proteome</keyword>
<accession>A0AAV7CXZ8</accession>
<keyword evidence="1" id="KW-0472">Membrane</keyword>
<dbReference type="EMBL" id="WNYA01000002">
    <property type="protein sequence ID" value="KAG8590029.1"/>
    <property type="molecule type" value="Genomic_DNA"/>
</dbReference>
<evidence type="ECO:0000256" key="1">
    <source>
        <dbReference type="SAM" id="Phobius"/>
    </source>
</evidence>
<evidence type="ECO:0000313" key="3">
    <source>
        <dbReference type="Proteomes" id="UP000824782"/>
    </source>
</evidence>
<reference evidence="2" key="1">
    <citation type="thesis" date="2020" institute="ProQuest LLC" country="789 East Eisenhower Parkway, Ann Arbor, MI, USA">
        <title>Comparative Genomics and Chromosome Evolution.</title>
        <authorList>
            <person name="Mudd A.B."/>
        </authorList>
    </citation>
    <scope>NUCLEOTIDE SEQUENCE</scope>
    <source>
        <strain evidence="2">237g6f4</strain>
        <tissue evidence="2">Blood</tissue>
    </source>
</reference>
<organism evidence="2 3">
    <name type="scientific">Engystomops pustulosus</name>
    <name type="common">Tungara frog</name>
    <name type="synonym">Physalaemus pustulosus</name>
    <dbReference type="NCBI Taxonomy" id="76066"/>
    <lineage>
        <taxon>Eukaryota</taxon>
        <taxon>Metazoa</taxon>
        <taxon>Chordata</taxon>
        <taxon>Craniata</taxon>
        <taxon>Vertebrata</taxon>
        <taxon>Euteleostomi</taxon>
        <taxon>Amphibia</taxon>
        <taxon>Batrachia</taxon>
        <taxon>Anura</taxon>
        <taxon>Neobatrachia</taxon>
        <taxon>Hyloidea</taxon>
        <taxon>Leptodactylidae</taxon>
        <taxon>Leiuperinae</taxon>
        <taxon>Engystomops</taxon>
    </lineage>
</organism>
<proteinExistence type="predicted"/>
<dbReference type="Proteomes" id="UP000824782">
    <property type="component" value="Unassembled WGS sequence"/>
</dbReference>
<sequence length="83" mass="9373">MPWFHLHFGGIFIKRNLVSRLGQHVFLVFYFTISSPSSFLVLLILSPYLHIAHLTALLTLPSFHNPHLSTPPPSLAASFIVLH</sequence>
<keyword evidence="1" id="KW-0812">Transmembrane</keyword>
<comment type="caution">
    <text evidence="2">The sequence shown here is derived from an EMBL/GenBank/DDBJ whole genome shotgun (WGS) entry which is preliminary data.</text>
</comment>
<feature type="transmembrane region" description="Helical" evidence="1">
    <location>
        <begin position="25"/>
        <end position="45"/>
    </location>
</feature>
<keyword evidence="1" id="KW-1133">Transmembrane helix</keyword>
<dbReference type="AlphaFoldDB" id="A0AAV7CXZ8"/>
<gene>
    <name evidence="2" type="ORF">GDO81_006599</name>
</gene>